<keyword evidence="6" id="KW-0378">Hydrolase</keyword>
<evidence type="ECO:0000256" key="1">
    <source>
        <dbReference type="ARBA" id="ARBA00001947"/>
    </source>
</evidence>
<keyword evidence="7" id="KW-0862">Zinc</keyword>
<dbReference type="InterPro" id="IPR036034">
    <property type="entry name" value="PDZ_sf"/>
</dbReference>
<feature type="transmembrane region" description="Helical" evidence="11">
    <location>
        <begin position="6"/>
        <end position="28"/>
    </location>
</feature>
<dbReference type="AlphaFoldDB" id="K2BBN5"/>
<sequence length="394" mass="46785">MSIFLWIILALVVFTLIVFFHELGHFLFAKLFWVKVEEFWIWIPPRITRLFKDKSGTEYTFNLFPIWWFVKLFWEEYSEDTIKNKKSLVSKEVYKQMIIILAWVLFNFIIATIIFSVAFMIWTGPLTINTKFDTNITTKLIPSLNEAVNLWIIKTSGIIMSPVAWSIAENAGIMEWDILLSINDKMITNPEQMVEIVSSSTKPLKFYVRRGTEEFVKDILPISWKIWVYVGYNISSVNKDFKYKFTVKEAIKEWFNETYNQSKLVLELMKNLILKITVPKNITEKNEAIDSLWGPIAIWNLFVDLVKEKASFVMILLIWALLSVNLAIFNLLPLPALDWWRFFIMLLNSIVIFIFWKKVIDWRVENLIHLMWFLFLIILSLFVAYKDIFKLIFN</sequence>
<feature type="transmembrane region" description="Helical" evidence="11">
    <location>
        <begin position="339"/>
        <end position="356"/>
    </location>
</feature>
<proteinExistence type="inferred from homology"/>
<dbReference type="Gene3D" id="2.30.42.10">
    <property type="match status" value="1"/>
</dbReference>
<keyword evidence="5 11" id="KW-0812">Transmembrane</keyword>
<dbReference type="PANTHER" id="PTHR42837">
    <property type="entry name" value="REGULATOR OF SIGMA-E PROTEASE RSEP"/>
    <property type="match status" value="1"/>
</dbReference>
<dbReference type="GO" id="GO:0006508">
    <property type="term" value="P:proteolysis"/>
    <property type="evidence" value="ECO:0007669"/>
    <property type="project" value="UniProtKB-KW"/>
</dbReference>
<accession>K2BBN5</accession>
<organism evidence="13">
    <name type="scientific">uncultured bacterium</name>
    <name type="common">gcode 4</name>
    <dbReference type="NCBI Taxonomy" id="1234023"/>
    <lineage>
        <taxon>Bacteria</taxon>
        <taxon>environmental samples</taxon>
    </lineage>
</organism>
<evidence type="ECO:0000313" key="13">
    <source>
        <dbReference type="EMBL" id="EKD66148.1"/>
    </source>
</evidence>
<evidence type="ECO:0000256" key="7">
    <source>
        <dbReference type="ARBA" id="ARBA00022833"/>
    </source>
</evidence>
<gene>
    <name evidence="13" type="ORF">ACD_49C00062G0012</name>
</gene>
<feature type="transmembrane region" description="Helical" evidence="11">
    <location>
        <begin position="312"/>
        <end position="333"/>
    </location>
</feature>
<comment type="caution">
    <text evidence="13">The sequence shown here is derived from an EMBL/GenBank/DDBJ whole genome shotgun (WGS) entry which is preliminary data.</text>
</comment>
<dbReference type="GO" id="GO:0016020">
    <property type="term" value="C:membrane"/>
    <property type="evidence" value="ECO:0007669"/>
    <property type="project" value="UniProtKB-SubCell"/>
</dbReference>
<evidence type="ECO:0000256" key="4">
    <source>
        <dbReference type="ARBA" id="ARBA00022670"/>
    </source>
</evidence>
<dbReference type="SUPFAM" id="SSF50156">
    <property type="entry name" value="PDZ domain-like"/>
    <property type="match status" value="1"/>
</dbReference>
<evidence type="ECO:0000259" key="12">
    <source>
        <dbReference type="Pfam" id="PF02163"/>
    </source>
</evidence>
<evidence type="ECO:0000256" key="6">
    <source>
        <dbReference type="ARBA" id="ARBA00022801"/>
    </source>
</evidence>
<feature type="transmembrane region" description="Helical" evidence="11">
    <location>
        <begin position="94"/>
        <end position="122"/>
    </location>
</feature>
<evidence type="ECO:0000256" key="10">
    <source>
        <dbReference type="ARBA" id="ARBA00023136"/>
    </source>
</evidence>
<dbReference type="Pfam" id="PF02163">
    <property type="entry name" value="Peptidase_M50"/>
    <property type="match status" value="1"/>
</dbReference>
<evidence type="ECO:0000256" key="9">
    <source>
        <dbReference type="ARBA" id="ARBA00023049"/>
    </source>
</evidence>
<evidence type="ECO:0000256" key="3">
    <source>
        <dbReference type="ARBA" id="ARBA00007931"/>
    </source>
</evidence>
<evidence type="ECO:0000256" key="8">
    <source>
        <dbReference type="ARBA" id="ARBA00022989"/>
    </source>
</evidence>
<evidence type="ECO:0000256" key="11">
    <source>
        <dbReference type="SAM" id="Phobius"/>
    </source>
</evidence>
<keyword evidence="9" id="KW-0482">Metalloprotease</keyword>
<comment type="subcellular location">
    <subcellularLocation>
        <location evidence="2">Membrane</location>
        <topology evidence="2">Multi-pass membrane protein</topology>
    </subcellularLocation>
</comment>
<evidence type="ECO:0000256" key="5">
    <source>
        <dbReference type="ARBA" id="ARBA00022692"/>
    </source>
</evidence>
<protein>
    <recommendedName>
        <fullName evidence="12">Peptidase M50 domain-containing protein</fullName>
    </recommendedName>
</protein>
<keyword evidence="10 11" id="KW-0472">Membrane</keyword>
<reference evidence="13" key="1">
    <citation type="journal article" date="2012" name="Science">
        <title>Fermentation, hydrogen, and sulfur metabolism in multiple uncultivated bacterial phyla.</title>
        <authorList>
            <person name="Wrighton K.C."/>
            <person name="Thomas B.C."/>
            <person name="Sharon I."/>
            <person name="Miller C.S."/>
            <person name="Castelle C.J."/>
            <person name="VerBerkmoes N.C."/>
            <person name="Wilkins M.J."/>
            <person name="Hettich R.L."/>
            <person name="Lipton M.S."/>
            <person name="Williams K.H."/>
            <person name="Long P.E."/>
            <person name="Banfield J.F."/>
        </authorList>
    </citation>
    <scope>NUCLEOTIDE SEQUENCE [LARGE SCALE GENOMIC DNA]</scope>
</reference>
<dbReference type="EMBL" id="AMFJ01021648">
    <property type="protein sequence ID" value="EKD66148.1"/>
    <property type="molecule type" value="Genomic_DNA"/>
</dbReference>
<dbReference type="InterPro" id="IPR008915">
    <property type="entry name" value="Peptidase_M50"/>
</dbReference>
<comment type="cofactor">
    <cofactor evidence="1">
        <name>Zn(2+)</name>
        <dbReference type="ChEBI" id="CHEBI:29105"/>
    </cofactor>
</comment>
<keyword evidence="8 11" id="KW-1133">Transmembrane helix</keyword>
<evidence type="ECO:0000256" key="2">
    <source>
        <dbReference type="ARBA" id="ARBA00004141"/>
    </source>
</evidence>
<keyword evidence="4" id="KW-0645">Protease</keyword>
<feature type="transmembrane region" description="Helical" evidence="11">
    <location>
        <begin position="368"/>
        <end position="385"/>
    </location>
</feature>
<comment type="similarity">
    <text evidence="3">Belongs to the peptidase M50B family.</text>
</comment>
<dbReference type="GO" id="GO:0004222">
    <property type="term" value="F:metalloendopeptidase activity"/>
    <property type="evidence" value="ECO:0007669"/>
    <property type="project" value="InterPro"/>
</dbReference>
<feature type="domain" description="Peptidase M50" evidence="12">
    <location>
        <begin position="10"/>
        <end position="377"/>
    </location>
</feature>
<dbReference type="InterPro" id="IPR004387">
    <property type="entry name" value="Pept_M50_Zn"/>
</dbReference>
<name>K2BBN5_9BACT</name>
<dbReference type="PANTHER" id="PTHR42837:SF2">
    <property type="entry name" value="MEMBRANE METALLOPROTEASE ARASP2, CHLOROPLASTIC-RELATED"/>
    <property type="match status" value="1"/>
</dbReference>